<dbReference type="InterPro" id="IPR002130">
    <property type="entry name" value="Cyclophilin-type_PPIase_dom"/>
</dbReference>
<dbReference type="RefSeq" id="XP_012943940.1">
    <property type="nucleotide sequence ID" value="XM_013088486.2"/>
</dbReference>
<evidence type="ECO:0000256" key="1">
    <source>
        <dbReference type="RuleBase" id="RU363019"/>
    </source>
</evidence>
<name>A0ABM0K5H4_APLCA</name>
<dbReference type="PANTHER" id="PTHR11071">
    <property type="entry name" value="PEPTIDYL-PROLYL CIS-TRANS ISOMERASE"/>
    <property type="match status" value="1"/>
</dbReference>
<evidence type="ECO:0000313" key="3">
    <source>
        <dbReference type="Proteomes" id="UP000694888"/>
    </source>
</evidence>
<dbReference type="Proteomes" id="UP000694888">
    <property type="component" value="Unplaced"/>
</dbReference>
<organism evidence="3 4">
    <name type="scientific">Aplysia californica</name>
    <name type="common">California sea hare</name>
    <dbReference type="NCBI Taxonomy" id="6500"/>
    <lineage>
        <taxon>Eukaryota</taxon>
        <taxon>Metazoa</taxon>
        <taxon>Spiralia</taxon>
        <taxon>Lophotrochozoa</taxon>
        <taxon>Mollusca</taxon>
        <taxon>Gastropoda</taxon>
        <taxon>Heterobranchia</taxon>
        <taxon>Euthyneura</taxon>
        <taxon>Tectipleura</taxon>
        <taxon>Aplysiida</taxon>
        <taxon>Aplysioidea</taxon>
        <taxon>Aplysiidae</taxon>
        <taxon>Aplysia</taxon>
    </lineage>
</organism>
<keyword evidence="3" id="KW-1185">Reference proteome</keyword>
<dbReference type="InterPro" id="IPR029000">
    <property type="entry name" value="Cyclophilin-like_dom_sf"/>
</dbReference>
<evidence type="ECO:0000313" key="4">
    <source>
        <dbReference type="RefSeq" id="XP_005109200.1"/>
    </source>
</evidence>
<dbReference type="GO" id="GO:0016853">
    <property type="term" value="F:isomerase activity"/>
    <property type="evidence" value="ECO:0007669"/>
    <property type="project" value="UniProtKB-KW"/>
</dbReference>
<comment type="function">
    <text evidence="1">PPIases accelerate the folding of proteins. It catalyzes the cis-trans isomerization of proline imidic peptide bonds in oligopeptides.</text>
</comment>
<dbReference type="PROSITE" id="PS50072">
    <property type="entry name" value="CSA_PPIASE_2"/>
    <property type="match status" value="1"/>
</dbReference>
<comment type="similarity">
    <text evidence="1">Belongs to the cyclophilin-type PPIase family.</text>
</comment>
<evidence type="ECO:0000313" key="5">
    <source>
        <dbReference type="RefSeq" id="XP_012943940.1"/>
    </source>
</evidence>
<keyword evidence="1 4" id="KW-0413">Isomerase</keyword>
<dbReference type="PRINTS" id="PR00153">
    <property type="entry name" value="CSAPPISMRASE"/>
</dbReference>
<dbReference type="PANTHER" id="PTHR11071:SF561">
    <property type="entry name" value="PEPTIDYL-PROLYL CIS-TRANS ISOMERASE D-RELATED"/>
    <property type="match status" value="1"/>
</dbReference>
<dbReference type="Pfam" id="PF00160">
    <property type="entry name" value="Pro_isomerase"/>
    <property type="match status" value="1"/>
</dbReference>
<accession>A0ABM0K5H4</accession>
<sequence length="295" mass="33821">MEDAVCKIALYGQINDVNFIKAKSCIEDLHKRRPEKFPDPVIHGMLQFDWDIFIENKRKELRGEAWAFDEKAIAFVNGTLIGGPDDLIGWAEDNHNFEEYRPEPLYFTLTEEAYKNKLNSQKHDHVFMDIAINGEFIGGLVIELYSDIVPRTCANFLQLCTGEAEKPEDDGCKSYKDTIFHRIVKNGWIQGGDTYHGRGNGGESVYGKVFEDENFVMQHNERGIVGMANQGRHTNGSQFYITLQPCPWMNTKYVAFGKVIEGTEVLKKMEEQDTMNERPNAEIKIIKCGVIKYEF</sequence>
<feature type="domain" description="PPIase cyclophilin-type" evidence="2">
    <location>
        <begin position="127"/>
        <end position="290"/>
    </location>
</feature>
<comment type="catalytic activity">
    <reaction evidence="1">
        <text>[protein]-peptidylproline (omega=180) = [protein]-peptidylproline (omega=0)</text>
        <dbReference type="Rhea" id="RHEA:16237"/>
        <dbReference type="Rhea" id="RHEA-COMP:10747"/>
        <dbReference type="Rhea" id="RHEA-COMP:10748"/>
        <dbReference type="ChEBI" id="CHEBI:83833"/>
        <dbReference type="ChEBI" id="CHEBI:83834"/>
        <dbReference type="EC" id="5.2.1.8"/>
    </reaction>
</comment>
<protein>
    <recommendedName>
        <fullName evidence="1">Peptidyl-prolyl cis-trans isomerase</fullName>
        <shortName evidence="1">PPIase</shortName>
        <ecNumber evidence="1">5.2.1.8</ecNumber>
    </recommendedName>
</protein>
<keyword evidence="1" id="KW-0697">Rotamase</keyword>
<dbReference type="Gene3D" id="2.40.100.10">
    <property type="entry name" value="Cyclophilin-like"/>
    <property type="match status" value="1"/>
</dbReference>
<evidence type="ECO:0000259" key="2">
    <source>
        <dbReference type="PROSITE" id="PS50072"/>
    </source>
</evidence>
<dbReference type="SUPFAM" id="SSF50891">
    <property type="entry name" value="Cyclophilin-like"/>
    <property type="match status" value="1"/>
</dbReference>
<reference evidence="4 5" key="1">
    <citation type="submission" date="2025-05" db="UniProtKB">
        <authorList>
            <consortium name="RefSeq"/>
        </authorList>
    </citation>
    <scope>IDENTIFICATION</scope>
</reference>
<proteinExistence type="inferred from homology"/>
<dbReference type="RefSeq" id="XP_005109200.1">
    <property type="nucleotide sequence ID" value="XM_005109143.3"/>
</dbReference>
<dbReference type="GeneID" id="101862978"/>
<dbReference type="EC" id="5.2.1.8" evidence="1"/>
<gene>
    <name evidence="4 5" type="primary">LOC101862978</name>
</gene>